<accession>A0AA88M7L3</accession>
<sequence length="89" mass="9117">MAIIVACPFGMVSEASELLFTVAFHGTAGPPALGAHQMASERETQQGRGGDGRVQLLLVLCQYAEGAVGSNSACHVGAGNYTVAPVKRS</sequence>
<proteinExistence type="predicted"/>
<organism evidence="1 2">
    <name type="scientific">Tachysurus vachellii</name>
    <name type="common">Darkbarbel catfish</name>
    <name type="synonym">Pelteobagrus vachellii</name>
    <dbReference type="NCBI Taxonomy" id="175792"/>
    <lineage>
        <taxon>Eukaryota</taxon>
        <taxon>Metazoa</taxon>
        <taxon>Chordata</taxon>
        <taxon>Craniata</taxon>
        <taxon>Vertebrata</taxon>
        <taxon>Euteleostomi</taxon>
        <taxon>Actinopterygii</taxon>
        <taxon>Neopterygii</taxon>
        <taxon>Teleostei</taxon>
        <taxon>Ostariophysi</taxon>
        <taxon>Siluriformes</taxon>
        <taxon>Bagridae</taxon>
        <taxon>Tachysurus</taxon>
    </lineage>
</organism>
<reference evidence="1" key="1">
    <citation type="submission" date="2023-08" db="EMBL/GenBank/DDBJ databases">
        <title>Pelteobagrus vachellii genome.</title>
        <authorList>
            <person name="Liu H."/>
        </authorList>
    </citation>
    <scope>NUCLEOTIDE SEQUENCE</scope>
    <source>
        <strain evidence="1">PRFRI_2022a</strain>
        <tissue evidence="1">Muscle</tissue>
    </source>
</reference>
<dbReference type="Proteomes" id="UP001187315">
    <property type="component" value="Unassembled WGS sequence"/>
</dbReference>
<comment type="caution">
    <text evidence="1">The sequence shown here is derived from an EMBL/GenBank/DDBJ whole genome shotgun (WGS) entry which is preliminary data.</text>
</comment>
<evidence type="ECO:0000313" key="1">
    <source>
        <dbReference type="EMBL" id="KAK2832390.1"/>
    </source>
</evidence>
<gene>
    <name evidence="1" type="ORF">Q7C36_015852</name>
</gene>
<name>A0AA88M7L3_TACVA</name>
<dbReference type="AlphaFoldDB" id="A0AA88M7L3"/>
<evidence type="ECO:0000313" key="2">
    <source>
        <dbReference type="Proteomes" id="UP001187315"/>
    </source>
</evidence>
<protein>
    <submittedName>
        <fullName evidence="1">Uncharacterized protein</fullName>
    </submittedName>
</protein>
<dbReference type="EMBL" id="JAVHJS010000016">
    <property type="protein sequence ID" value="KAK2832390.1"/>
    <property type="molecule type" value="Genomic_DNA"/>
</dbReference>
<keyword evidence="2" id="KW-1185">Reference proteome</keyword>